<comment type="caution">
    <text evidence="2">The sequence shown here is derived from an EMBL/GenBank/DDBJ whole genome shotgun (WGS) entry which is preliminary data.</text>
</comment>
<feature type="domain" description="Methyltransferase small" evidence="1">
    <location>
        <begin position="56"/>
        <end position="185"/>
    </location>
</feature>
<dbReference type="Pfam" id="PF05175">
    <property type="entry name" value="MTS"/>
    <property type="match status" value="1"/>
</dbReference>
<dbReference type="InterPro" id="IPR007848">
    <property type="entry name" value="Small_mtfrase_dom"/>
</dbReference>
<reference evidence="2 3" key="1">
    <citation type="submission" date="2020-03" db="EMBL/GenBank/DDBJ databases">
        <title>Whole genome shotgun sequence of Phytohabitans rumicis NBRC 108638.</title>
        <authorList>
            <person name="Komaki H."/>
            <person name="Tamura T."/>
        </authorList>
    </citation>
    <scope>NUCLEOTIDE SEQUENCE [LARGE SCALE GENOMIC DNA]</scope>
    <source>
        <strain evidence="2 3">NBRC 108638</strain>
    </source>
</reference>
<sequence>MYRPTVSDEYAQRIRQWHENAYAQARAEAGDGQTFDYLGLTLVVPPDVHPINAMSHLLGEAVLAEVRAGDRVLDMGTGCGVNAILAASKSTDVLAVDVNPHAVATARENAERNGVADRVEVRESDVFSAVDGDFDLVVFDPPFRWFAPRDLLERGSTDEDYRALTTFFRQVRDHLRPGARMLIFFGTSGDLGYLERLAAEAGFHSRILANRRLKKDSWQVDYYTFHLSLP</sequence>
<dbReference type="InterPro" id="IPR050320">
    <property type="entry name" value="N5-glutamine_MTase"/>
</dbReference>
<evidence type="ECO:0000313" key="3">
    <source>
        <dbReference type="Proteomes" id="UP000482960"/>
    </source>
</evidence>
<evidence type="ECO:0000313" key="2">
    <source>
        <dbReference type="EMBL" id="GFJ92945.1"/>
    </source>
</evidence>
<dbReference type="AlphaFoldDB" id="A0A6V8LK02"/>
<dbReference type="PROSITE" id="PS00092">
    <property type="entry name" value="N6_MTASE"/>
    <property type="match status" value="1"/>
</dbReference>
<gene>
    <name evidence="2" type="ORF">Prum_065870</name>
</gene>
<dbReference type="GO" id="GO:0003676">
    <property type="term" value="F:nucleic acid binding"/>
    <property type="evidence" value="ECO:0007669"/>
    <property type="project" value="InterPro"/>
</dbReference>
<dbReference type="PANTHER" id="PTHR18895:SF74">
    <property type="entry name" value="MTRF1L RELEASE FACTOR GLUTAMINE METHYLTRANSFERASE"/>
    <property type="match status" value="1"/>
</dbReference>
<dbReference type="GO" id="GO:0036009">
    <property type="term" value="F:protein-glutamine N-methyltransferase activity"/>
    <property type="evidence" value="ECO:0007669"/>
    <property type="project" value="TreeGrafter"/>
</dbReference>
<proteinExistence type="predicted"/>
<dbReference type="SUPFAM" id="SSF53335">
    <property type="entry name" value="S-adenosyl-L-methionine-dependent methyltransferases"/>
    <property type="match status" value="1"/>
</dbReference>
<evidence type="ECO:0000259" key="1">
    <source>
        <dbReference type="Pfam" id="PF05175"/>
    </source>
</evidence>
<organism evidence="2 3">
    <name type="scientific">Phytohabitans rumicis</name>
    <dbReference type="NCBI Taxonomy" id="1076125"/>
    <lineage>
        <taxon>Bacteria</taxon>
        <taxon>Bacillati</taxon>
        <taxon>Actinomycetota</taxon>
        <taxon>Actinomycetes</taxon>
        <taxon>Micromonosporales</taxon>
        <taxon>Micromonosporaceae</taxon>
    </lineage>
</organism>
<dbReference type="InterPro" id="IPR002052">
    <property type="entry name" value="DNA_methylase_N6_adenine_CS"/>
</dbReference>
<accession>A0A6V8LK02</accession>
<name>A0A6V8LK02_9ACTN</name>
<dbReference type="EMBL" id="BLPG01000001">
    <property type="protein sequence ID" value="GFJ92945.1"/>
    <property type="molecule type" value="Genomic_DNA"/>
</dbReference>
<protein>
    <submittedName>
        <fullName evidence="2">Protoporphyrinogen oxidase</fullName>
    </submittedName>
</protein>
<dbReference type="PANTHER" id="PTHR18895">
    <property type="entry name" value="HEMK METHYLTRANSFERASE"/>
    <property type="match status" value="1"/>
</dbReference>
<dbReference type="Proteomes" id="UP000482960">
    <property type="component" value="Unassembled WGS sequence"/>
</dbReference>
<dbReference type="GO" id="GO:0032259">
    <property type="term" value="P:methylation"/>
    <property type="evidence" value="ECO:0007669"/>
    <property type="project" value="InterPro"/>
</dbReference>
<dbReference type="RefSeq" id="WP_173079701.1">
    <property type="nucleotide sequence ID" value="NZ_BAABJB010000005.1"/>
</dbReference>
<dbReference type="Gene3D" id="3.40.50.150">
    <property type="entry name" value="Vaccinia Virus protein VP39"/>
    <property type="match status" value="1"/>
</dbReference>
<dbReference type="InterPro" id="IPR029063">
    <property type="entry name" value="SAM-dependent_MTases_sf"/>
</dbReference>
<keyword evidence="3" id="KW-1185">Reference proteome</keyword>
<reference evidence="2 3" key="2">
    <citation type="submission" date="2020-03" db="EMBL/GenBank/DDBJ databases">
        <authorList>
            <person name="Ichikawa N."/>
            <person name="Kimura A."/>
            <person name="Kitahashi Y."/>
            <person name="Uohara A."/>
        </authorList>
    </citation>
    <scope>NUCLEOTIDE SEQUENCE [LARGE SCALE GENOMIC DNA]</scope>
    <source>
        <strain evidence="2 3">NBRC 108638</strain>
    </source>
</reference>
<dbReference type="CDD" id="cd02440">
    <property type="entry name" value="AdoMet_MTases"/>
    <property type="match status" value="1"/>
</dbReference>